<evidence type="ECO:0000313" key="1">
    <source>
        <dbReference type="EMBL" id="CAG8654038.1"/>
    </source>
</evidence>
<comment type="caution">
    <text evidence="1">The sequence shown here is derived from an EMBL/GenBank/DDBJ whole genome shotgun (WGS) entry which is preliminary data.</text>
</comment>
<dbReference type="AlphaFoldDB" id="A0A9N9DVC3"/>
<dbReference type="OrthoDB" id="2380925at2759"/>
<reference evidence="1" key="1">
    <citation type="submission" date="2021-06" db="EMBL/GenBank/DDBJ databases">
        <authorList>
            <person name="Kallberg Y."/>
            <person name="Tangrot J."/>
            <person name="Rosling A."/>
        </authorList>
    </citation>
    <scope>NUCLEOTIDE SEQUENCE</scope>
    <source>
        <strain evidence="1">IA702</strain>
    </source>
</reference>
<proteinExistence type="predicted"/>
<protein>
    <submittedName>
        <fullName evidence="1">1987_t:CDS:1</fullName>
    </submittedName>
</protein>
<dbReference type="Proteomes" id="UP000789572">
    <property type="component" value="Unassembled WGS sequence"/>
</dbReference>
<evidence type="ECO:0000313" key="2">
    <source>
        <dbReference type="Proteomes" id="UP000789572"/>
    </source>
</evidence>
<name>A0A9N9DVC3_9GLOM</name>
<keyword evidence="2" id="KW-1185">Reference proteome</keyword>
<dbReference type="EMBL" id="CAJVPJ010004631">
    <property type="protein sequence ID" value="CAG8654038.1"/>
    <property type="molecule type" value="Genomic_DNA"/>
</dbReference>
<accession>A0A9N9DVC3</accession>
<sequence>MISIRDLRTEIEWTEYCRMPQVRTNETPGEWKERIWERLMYFRENGLLPSQSKKYIEARKLIRFPDGSSYAPAIGIAICFSCDRLVYTGQRKKNIGNYNHIGMEKHWKISCTGNKYCKLKYEDYLKIKHKPSSDRTFNDTRALHYYELWMSNAISKLKRAREVGKKMRACILIQRKWIEFMYHPNSLIVKQLAEHYTLLWSVREDIRHQRSQILLLGRMAE</sequence>
<organism evidence="1 2">
    <name type="scientific">Paraglomus occultum</name>
    <dbReference type="NCBI Taxonomy" id="144539"/>
    <lineage>
        <taxon>Eukaryota</taxon>
        <taxon>Fungi</taxon>
        <taxon>Fungi incertae sedis</taxon>
        <taxon>Mucoromycota</taxon>
        <taxon>Glomeromycotina</taxon>
        <taxon>Glomeromycetes</taxon>
        <taxon>Paraglomerales</taxon>
        <taxon>Paraglomeraceae</taxon>
        <taxon>Paraglomus</taxon>
    </lineage>
</organism>
<gene>
    <name evidence="1" type="ORF">POCULU_LOCUS10104</name>
</gene>